<evidence type="ECO:0000259" key="3">
    <source>
        <dbReference type="Pfam" id="PF10708"/>
    </source>
</evidence>
<dbReference type="InterPro" id="IPR018649">
    <property type="entry name" value="SHOCT"/>
</dbReference>
<dbReference type="OrthoDB" id="5996503at2"/>
<keyword evidence="5" id="KW-1185">Reference proteome</keyword>
<feature type="transmembrane region" description="Helical" evidence="1">
    <location>
        <begin position="46"/>
        <end position="67"/>
    </location>
</feature>
<dbReference type="EMBL" id="CP032630">
    <property type="protein sequence ID" value="AYF98738.1"/>
    <property type="molecule type" value="Genomic_DNA"/>
</dbReference>
<sequence length="226" mass="24221">MSEYGPSASGWYPDPVTGGARYWDGSRWTGDARPRRRPFAAASHETTWATVVTGTGGGFSLLMILGFAESQNAIYLVLGIVVLLVAGAACVYFLRGQGPTTQEVETRLAEERKVAAAKRRRANAWGIVAGIERVIRPRSTATNAESAAAAQIDALSDPATAQAIQNLQKLLYTRAITDAEFEAAKNKIVGRVDDQYSQILKLAELHEAGILGDVEFAAAKSRVLGL</sequence>
<dbReference type="KEGG" id="lyd:D7I47_11075"/>
<proteinExistence type="predicted"/>
<keyword evidence="1" id="KW-1133">Transmembrane helix</keyword>
<keyword evidence="1" id="KW-0472">Membrane</keyword>
<name>A0A387BAJ8_9MICO</name>
<dbReference type="Proteomes" id="UP000278886">
    <property type="component" value="Chromosome"/>
</dbReference>
<protein>
    <submittedName>
        <fullName evidence="4">DUF2510 domain-containing protein</fullName>
    </submittedName>
</protein>
<keyword evidence="1" id="KW-0812">Transmembrane</keyword>
<feature type="domain" description="DUF2510" evidence="3">
    <location>
        <begin position="10"/>
        <end position="40"/>
    </location>
</feature>
<feature type="transmembrane region" description="Helical" evidence="1">
    <location>
        <begin position="73"/>
        <end position="94"/>
    </location>
</feature>
<evidence type="ECO:0000259" key="2">
    <source>
        <dbReference type="Pfam" id="PF09851"/>
    </source>
</evidence>
<dbReference type="Pfam" id="PF10708">
    <property type="entry name" value="DUF2510"/>
    <property type="match status" value="1"/>
</dbReference>
<evidence type="ECO:0000256" key="1">
    <source>
        <dbReference type="SAM" id="Phobius"/>
    </source>
</evidence>
<reference evidence="5" key="1">
    <citation type="submission" date="2018-09" db="EMBL/GenBank/DDBJ databases">
        <title>Genome sequencing of strain 2DFWR-13.</title>
        <authorList>
            <person name="Heo J."/>
            <person name="Kim S.-J."/>
            <person name="Kwon S.-W."/>
        </authorList>
    </citation>
    <scope>NUCLEOTIDE SEQUENCE [LARGE SCALE GENOMIC DNA]</scope>
    <source>
        <strain evidence="5">2DFWR-13</strain>
    </source>
</reference>
<gene>
    <name evidence="4" type="ORF">D7I47_11075</name>
</gene>
<evidence type="ECO:0000313" key="5">
    <source>
        <dbReference type="Proteomes" id="UP000278886"/>
    </source>
</evidence>
<dbReference type="AlphaFoldDB" id="A0A387BAJ8"/>
<dbReference type="Pfam" id="PF09851">
    <property type="entry name" value="SHOCT"/>
    <property type="match status" value="1"/>
</dbReference>
<accession>A0A387BAJ8</accession>
<dbReference type="InterPro" id="IPR018929">
    <property type="entry name" value="DUF2510"/>
</dbReference>
<evidence type="ECO:0000313" key="4">
    <source>
        <dbReference type="EMBL" id="AYF98738.1"/>
    </source>
</evidence>
<feature type="domain" description="SHOCT" evidence="2">
    <location>
        <begin position="198"/>
        <end position="224"/>
    </location>
</feature>
<organism evidence="4 5">
    <name type="scientific">Protaetiibacter intestinalis</name>
    <dbReference type="NCBI Taxonomy" id="2419774"/>
    <lineage>
        <taxon>Bacteria</taxon>
        <taxon>Bacillati</taxon>
        <taxon>Actinomycetota</taxon>
        <taxon>Actinomycetes</taxon>
        <taxon>Micrococcales</taxon>
        <taxon>Microbacteriaceae</taxon>
        <taxon>Protaetiibacter</taxon>
    </lineage>
</organism>